<proteinExistence type="predicted"/>
<accession>A0A2X3F4J7</accession>
<dbReference type="Proteomes" id="UP000251721">
    <property type="component" value="Unassembled WGS sequence"/>
</dbReference>
<dbReference type="InterPro" id="IPR049833">
    <property type="entry name" value="KPN01023-like"/>
</dbReference>
<dbReference type="EMBL" id="UAWQ01000014">
    <property type="protein sequence ID" value="SQC43381.1"/>
    <property type="molecule type" value="Genomic_DNA"/>
</dbReference>
<sequence>MSDFFIILCLILCPIISLWSGFSYIQERRKETVCFPFQKMIV</sequence>
<organism evidence="1 2">
    <name type="scientific">Klebsiella pneumoniae</name>
    <dbReference type="NCBI Taxonomy" id="573"/>
    <lineage>
        <taxon>Bacteria</taxon>
        <taxon>Pseudomonadati</taxon>
        <taxon>Pseudomonadota</taxon>
        <taxon>Gammaproteobacteria</taxon>
        <taxon>Enterobacterales</taxon>
        <taxon>Enterobacteriaceae</taxon>
        <taxon>Klebsiella/Raoultella group</taxon>
        <taxon>Klebsiella</taxon>
        <taxon>Klebsiella pneumoniae complex</taxon>
    </lineage>
</organism>
<reference evidence="1 2" key="1">
    <citation type="submission" date="2018-06" db="EMBL/GenBank/DDBJ databases">
        <authorList>
            <consortium name="Pathogen Informatics"/>
            <person name="Doyle S."/>
        </authorList>
    </citation>
    <scope>NUCLEOTIDE SEQUENCE [LARGE SCALE GENOMIC DNA]</scope>
    <source>
        <strain evidence="1 2">NCTC13465</strain>
    </source>
</reference>
<evidence type="ECO:0000313" key="2">
    <source>
        <dbReference type="Proteomes" id="UP000251721"/>
    </source>
</evidence>
<protein>
    <submittedName>
        <fullName evidence="1">Uncharacterized protein</fullName>
    </submittedName>
</protein>
<dbReference type="NCBIfam" id="NF033853">
    <property type="entry name" value="KPN_two_small"/>
    <property type="match status" value="1"/>
</dbReference>
<dbReference type="AlphaFoldDB" id="A0A2X3F4J7"/>
<gene>
    <name evidence="1" type="ORF">NCTC13465_01862</name>
</gene>
<evidence type="ECO:0000313" key="1">
    <source>
        <dbReference type="EMBL" id="SQC43381.1"/>
    </source>
</evidence>
<name>A0A2X3F4J7_KLEPN</name>